<dbReference type="GO" id="GO:0046914">
    <property type="term" value="F:transition metal ion binding"/>
    <property type="evidence" value="ECO:0007669"/>
    <property type="project" value="InterPro"/>
</dbReference>
<evidence type="ECO:0000256" key="1">
    <source>
        <dbReference type="ARBA" id="ARBA00023004"/>
    </source>
</evidence>
<feature type="region of interest" description="Disordered" evidence="2">
    <location>
        <begin position="79"/>
        <end position="103"/>
    </location>
</feature>
<dbReference type="Pfam" id="PF04023">
    <property type="entry name" value="FeoA"/>
    <property type="match status" value="1"/>
</dbReference>
<evidence type="ECO:0000313" key="4">
    <source>
        <dbReference type="EMBL" id="OIQ72792.1"/>
    </source>
</evidence>
<dbReference type="AlphaFoldDB" id="A0A1J5PPQ7"/>
<gene>
    <name evidence="4" type="ORF">GALL_455800</name>
</gene>
<dbReference type="InterPro" id="IPR008988">
    <property type="entry name" value="Transcriptional_repressor_C"/>
</dbReference>
<dbReference type="EMBL" id="MLJW01003128">
    <property type="protein sequence ID" value="OIQ72792.1"/>
    <property type="molecule type" value="Genomic_DNA"/>
</dbReference>
<protein>
    <submittedName>
        <fullName evidence="4">FeoA domain protein</fullName>
    </submittedName>
</protein>
<sequence>MTLRDIPEGAHVRLTGLRLSDEVTLRLREMGLRPGAVARVIQHAAFGGRVVAVAGSRYAIDSQTATLIDVEPIEPIGPLDTRAAADSSGEATAPSVLPAVVGR</sequence>
<feature type="domain" description="Ferrous iron transporter FeoA-like" evidence="3">
    <location>
        <begin position="1"/>
        <end position="72"/>
    </location>
</feature>
<dbReference type="SUPFAM" id="SSF50037">
    <property type="entry name" value="C-terminal domain of transcriptional repressors"/>
    <property type="match status" value="1"/>
</dbReference>
<dbReference type="InterPro" id="IPR007167">
    <property type="entry name" value="Fe-transptr_FeoA-like"/>
</dbReference>
<evidence type="ECO:0000256" key="2">
    <source>
        <dbReference type="SAM" id="MobiDB-lite"/>
    </source>
</evidence>
<reference evidence="4" key="1">
    <citation type="submission" date="2016-10" db="EMBL/GenBank/DDBJ databases">
        <title>Sequence of Gallionella enrichment culture.</title>
        <authorList>
            <person name="Poehlein A."/>
            <person name="Muehling M."/>
            <person name="Daniel R."/>
        </authorList>
    </citation>
    <scope>NUCLEOTIDE SEQUENCE</scope>
</reference>
<proteinExistence type="predicted"/>
<keyword evidence="1" id="KW-0408">Iron</keyword>
<organism evidence="4">
    <name type="scientific">mine drainage metagenome</name>
    <dbReference type="NCBI Taxonomy" id="410659"/>
    <lineage>
        <taxon>unclassified sequences</taxon>
        <taxon>metagenomes</taxon>
        <taxon>ecological metagenomes</taxon>
    </lineage>
</organism>
<dbReference type="InterPro" id="IPR038157">
    <property type="entry name" value="FeoA_core_dom"/>
</dbReference>
<dbReference type="Gene3D" id="2.30.30.90">
    <property type="match status" value="1"/>
</dbReference>
<evidence type="ECO:0000259" key="3">
    <source>
        <dbReference type="SMART" id="SM00899"/>
    </source>
</evidence>
<name>A0A1J5PPQ7_9ZZZZ</name>
<dbReference type="SMART" id="SM00899">
    <property type="entry name" value="FeoA"/>
    <property type="match status" value="1"/>
</dbReference>
<comment type="caution">
    <text evidence="4">The sequence shown here is derived from an EMBL/GenBank/DDBJ whole genome shotgun (WGS) entry which is preliminary data.</text>
</comment>
<accession>A0A1J5PPQ7</accession>